<sequence>MKQPIVFFIFFLTFFSYSQSKILKTTEGASLVNSGVMIDTDNSANGYYFFYEVDKVNKREREFAIKILDQNLNEVINKSFVEDRNSYLMQVKYNKQQLMFVMYNSKDFKFIFYSLDKDGNLNKVSEYEEGIKNYVYRSKSTVPTFSFYPIANKGFLLFMLYKNKKHGYKLKYISTNGGESWDYTSGKEQHEILQILNVDEKGIILQEVKKKRLLSGEYSAFIKILDPETGEAFFKKEYPQEAEIPEAWNNVFISNEEVIIIGEYWAEKERVFKDDSKGLFINKYNFEGNKTFNKRVSWQDNFEQTFNELNDESGRNYLFFHDFMTTENGHIYALAEQYRKTLRVGLGAQLTITDAYVLDFDKEFNLVDVIKFDKGKSRIKSSVVAANRHLLAMLLSREGGFDYEFTQTDKKKDRFYSLFLDYERLKGEKNKIAFKAIIYNDGKLTEDKIYLENDLVKTQVKAAKAGYVLLVDHDKKKKEVKLHLEKLNIE</sequence>
<reference evidence="1 2" key="1">
    <citation type="submission" date="2022-09" db="EMBL/GenBank/DDBJ databases">
        <title>Genome sequencing of Flavivirga sp. MEBiC05379.</title>
        <authorList>
            <person name="Oh H.-M."/>
            <person name="Kwon K.K."/>
            <person name="Park M.J."/>
            <person name="Yang S.-H."/>
        </authorList>
    </citation>
    <scope>NUCLEOTIDE SEQUENCE [LARGE SCALE GENOMIC DNA]</scope>
    <source>
        <strain evidence="1 2">MEBiC05379</strain>
    </source>
</reference>
<protein>
    <recommendedName>
        <fullName evidence="3">BNR repeat neuraminidase</fullName>
    </recommendedName>
</protein>
<organism evidence="1 2">
    <name type="scientific">Flavivirga spongiicola</name>
    <dbReference type="NCBI Taxonomy" id="421621"/>
    <lineage>
        <taxon>Bacteria</taxon>
        <taxon>Pseudomonadati</taxon>
        <taxon>Bacteroidota</taxon>
        <taxon>Flavobacteriia</taxon>
        <taxon>Flavobacteriales</taxon>
        <taxon>Flavobacteriaceae</taxon>
        <taxon>Flavivirga</taxon>
    </lineage>
</organism>
<dbReference type="RefSeq" id="WP_303307374.1">
    <property type="nucleotide sequence ID" value="NZ_JAODOP010000004.1"/>
</dbReference>
<dbReference type="Proteomes" id="UP001337305">
    <property type="component" value="Unassembled WGS sequence"/>
</dbReference>
<accession>A0ABU7XWH0</accession>
<dbReference type="EMBL" id="JAODOP010000004">
    <property type="protein sequence ID" value="MEF3835072.1"/>
    <property type="molecule type" value="Genomic_DNA"/>
</dbReference>
<evidence type="ECO:0000313" key="2">
    <source>
        <dbReference type="Proteomes" id="UP001337305"/>
    </source>
</evidence>
<comment type="caution">
    <text evidence="1">The sequence shown here is derived from an EMBL/GenBank/DDBJ whole genome shotgun (WGS) entry which is preliminary data.</text>
</comment>
<evidence type="ECO:0008006" key="3">
    <source>
        <dbReference type="Google" id="ProtNLM"/>
    </source>
</evidence>
<name>A0ABU7XWH0_9FLAO</name>
<dbReference type="InterPro" id="IPR046661">
    <property type="entry name" value="DUF6770"/>
</dbReference>
<evidence type="ECO:0000313" key="1">
    <source>
        <dbReference type="EMBL" id="MEF3835072.1"/>
    </source>
</evidence>
<dbReference type="Pfam" id="PF20559">
    <property type="entry name" value="DUF6770"/>
    <property type="match status" value="1"/>
</dbReference>
<gene>
    <name evidence="1" type="ORF">N1F79_18210</name>
</gene>
<keyword evidence="2" id="KW-1185">Reference proteome</keyword>
<proteinExistence type="predicted"/>